<feature type="transmembrane region" description="Helical" evidence="6">
    <location>
        <begin position="16"/>
        <end position="37"/>
    </location>
</feature>
<feature type="transmembrane region" description="Helical" evidence="6">
    <location>
        <begin position="306"/>
        <end position="328"/>
    </location>
</feature>
<dbReference type="OrthoDB" id="9798468at2"/>
<evidence type="ECO:0000313" key="8">
    <source>
        <dbReference type="Proteomes" id="UP000279470"/>
    </source>
</evidence>
<evidence type="ECO:0000256" key="5">
    <source>
        <dbReference type="ARBA" id="ARBA00023136"/>
    </source>
</evidence>
<feature type="transmembrane region" description="Helical" evidence="6">
    <location>
        <begin position="334"/>
        <end position="356"/>
    </location>
</feature>
<keyword evidence="2" id="KW-1003">Cell membrane</keyword>
<evidence type="ECO:0000256" key="6">
    <source>
        <dbReference type="SAM" id="Phobius"/>
    </source>
</evidence>
<reference evidence="8" key="1">
    <citation type="submission" date="2018-11" db="EMBL/GenBank/DDBJ databases">
        <title>Phylogenetic, genomic, and biogeographic characterization of a novel and ubiquitous marine invertebrate-associated Rickettsiales parasite, Candidatus Marinoinvertebrata rohwerii, gen. nov., sp. nov.</title>
        <authorList>
            <person name="Klinges J.G."/>
            <person name="Rosales S.M."/>
            <person name="Mcminds R."/>
            <person name="Shaver E.C."/>
            <person name="Shantz A."/>
            <person name="Peters E.C."/>
            <person name="Burkepile D.E."/>
            <person name="Silliman B.R."/>
            <person name="Vega Thurber R.L."/>
        </authorList>
    </citation>
    <scope>NUCLEOTIDE SEQUENCE [LARGE SCALE GENOMIC DNA]</scope>
    <source>
        <strain evidence="8">a_cerv_44</strain>
    </source>
</reference>
<keyword evidence="4 6" id="KW-1133">Transmembrane helix</keyword>
<evidence type="ECO:0000256" key="2">
    <source>
        <dbReference type="ARBA" id="ARBA00022475"/>
    </source>
</evidence>
<organism evidence="7 8">
    <name type="scientific">Candidatus Aquarickettsia rohweri</name>
    <dbReference type="NCBI Taxonomy" id="2602574"/>
    <lineage>
        <taxon>Bacteria</taxon>
        <taxon>Pseudomonadati</taxon>
        <taxon>Pseudomonadota</taxon>
        <taxon>Alphaproteobacteria</taxon>
        <taxon>Rickettsiales</taxon>
        <taxon>Candidatus Midichloriaceae</taxon>
        <taxon>Candidatus Aquarickettsia</taxon>
    </lineage>
</organism>
<feature type="transmembrane region" description="Helical" evidence="6">
    <location>
        <begin position="271"/>
        <end position="294"/>
    </location>
</feature>
<dbReference type="InterPro" id="IPR005495">
    <property type="entry name" value="LptG/LptF_permease"/>
</dbReference>
<dbReference type="PANTHER" id="PTHR33529:SF2">
    <property type="entry name" value="LIPOPOLYSACCHARIDE EXPORT SYSTEM PERMEASE PROTEIN LPTG"/>
    <property type="match status" value="1"/>
</dbReference>
<evidence type="ECO:0000256" key="3">
    <source>
        <dbReference type="ARBA" id="ARBA00022692"/>
    </source>
</evidence>
<dbReference type="EMBL" id="RXFM01000005">
    <property type="protein sequence ID" value="RST71888.1"/>
    <property type="molecule type" value="Genomic_DNA"/>
</dbReference>
<dbReference type="AlphaFoldDB" id="A0A429XUP7"/>
<comment type="caution">
    <text evidence="7">The sequence shown here is derived from an EMBL/GenBank/DDBJ whole genome shotgun (WGS) entry which is preliminary data.</text>
</comment>
<evidence type="ECO:0000256" key="4">
    <source>
        <dbReference type="ARBA" id="ARBA00022989"/>
    </source>
</evidence>
<keyword evidence="5 6" id="KW-0472">Membrane</keyword>
<evidence type="ECO:0000256" key="1">
    <source>
        <dbReference type="ARBA" id="ARBA00004651"/>
    </source>
</evidence>
<protein>
    <submittedName>
        <fullName evidence="7">LptF/LptG family permease</fullName>
    </submittedName>
</protein>
<keyword evidence="8" id="KW-1185">Reference proteome</keyword>
<dbReference type="Pfam" id="PF03739">
    <property type="entry name" value="LptF_LptG"/>
    <property type="match status" value="1"/>
</dbReference>
<feature type="transmembrane region" description="Helical" evidence="6">
    <location>
        <begin position="98"/>
        <end position="119"/>
    </location>
</feature>
<sequence length="362" mass="41698">MSKTYYKNIFFGYSKILFFTFIGFFLIIFIFDILEISRITTKYSLKFTLVIRLALMKNYSSLSQTIPMIILISSLLHYNSKNKNNELIAAKSIGISNFNIILPVISAVLIFGIINITIINPIGTMLLKKYQNYEANKFKKEKSLISISKSGIWLKNKFNNQNLIINALRVSQTSNTMNDVKIFFINEDGELEKQIFSKLIAFKSQSIIIQNATIIDKNFKILKEKELILPIKISISQILENFTTIDTISFFELLNFIKITKESGLSINKYLLFFLKELMSPIYIVSMSLISFFFSNRVNNRKKYNLTFLYGLTVGFIIYFLTNFIYALGSSGSISVFLAAFFPTITSNIIALYLILYKNNQI</sequence>
<name>A0A429XUP7_9RICK</name>
<evidence type="ECO:0000313" key="7">
    <source>
        <dbReference type="EMBL" id="RST71888.1"/>
    </source>
</evidence>
<dbReference type="Proteomes" id="UP000279470">
    <property type="component" value="Unassembled WGS sequence"/>
</dbReference>
<dbReference type="RefSeq" id="WP_126044234.1">
    <property type="nucleotide sequence ID" value="NZ_RXFM01000005.1"/>
</dbReference>
<comment type="subcellular location">
    <subcellularLocation>
        <location evidence="1">Cell membrane</location>
        <topology evidence="1">Multi-pass membrane protein</topology>
    </subcellularLocation>
</comment>
<accession>A0A429XUP7</accession>
<feature type="transmembrane region" description="Helical" evidence="6">
    <location>
        <begin position="58"/>
        <end position="78"/>
    </location>
</feature>
<gene>
    <name evidence="7" type="ORF">EIC27_00640</name>
</gene>
<proteinExistence type="predicted"/>
<dbReference type="GO" id="GO:0043190">
    <property type="term" value="C:ATP-binding cassette (ABC) transporter complex"/>
    <property type="evidence" value="ECO:0007669"/>
    <property type="project" value="TreeGrafter"/>
</dbReference>
<dbReference type="GO" id="GO:0015920">
    <property type="term" value="P:lipopolysaccharide transport"/>
    <property type="evidence" value="ECO:0007669"/>
    <property type="project" value="TreeGrafter"/>
</dbReference>
<dbReference type="PANTHER" id="PTHR33529">
    <property type="entry name" value="SLR0882 PROTEIN-RELATED"/>
    <property type="match status" value="1"/>
</dbReference>
<keyword evidence="3 6" id="KW-0812">Transmembrane</keyword>